<evidence type="ECO:0000313" key="2">
    <source>
        <dbReference type="EMBL" id="KAJ3480533.1"/>
    </source>
</evidence>
<gene>
    <name evidence="2" type="ORF">NLI96_g8284</name>
</gene>
<protein>
    <submittedName>
        <fullName evidence="2">Uncharacterized protein</fullName>
    </submittedName>
</protein>
<proteinExistence type="inferred from homology"/>
<dbReference type="InterPro" id="IPR018794">
    <property type="entry name" value="UPF0538"/>
</dbReference>
<keyword evidence="3" id="KW-1185">Reference proteome</keyword>
<evidence type="ECO:0000313" key="3">
    <source>
        <dbReference type="Proteomes" id="UP001212997"/>
    </source>
</evidence>
<dbReference type="EMBL" id="JANAWD010000369">
    <property type="protein sequence ID" value="KAJ3480533.1"/>
    <property type="molecule type" value="Genomic_DNA"/>
</dbReference>
<dbReference type="Pfam" id="PF10209">
    <property type="entry name" value="DUF2340"/>
    <property type="match status" value="1"/>
</dbReference>
<comment type="similarity">
    <text evidence="1">Belongs to the UPF0538 family.</text>
</comment>
<dbReference type="Proteomes" id="UP001212997">
    <property type="component" value="Unassembled WGS sequence"/>
</dbReference>
<dbReference type="PANTHER" id="PTHR18444:SF9">
    <property type="entry name" value="UPF0538 PROTEIN C2ORF76"/>
    <property type="match status" value="1"/>
</dbReference>
<reference evidence="2" key="1">
    <citation type="submission" date="2022-07" db="EMBL/GenBank/DDBJ databases">
        <title>Genome Sequence of Physisporinus lineatus.</title>
        <authorList>
            <person name="Buettner E."/>
        </authorList>
    </citation>
    <scope>NUCLEOTIDE SEQUENCE</scope>
    <source>
        <strain evidence="2">VT162</strain>
    </source>
</reference>
<accession>A0AAD5UZ69</accession>
<evidence type="ECO:0000256" key="1">
    <source>
        <dbReference type="ARBA" id="ARBA00007176"/>
    </source>
</evidence>
<organism evidence="2 3">
    <name type="scientific">Meripilus lineatus</name>
    <dbReference type="NCBI Taxonomy" id="2056292"/>
    <lineage>
        <taxon>Eukaryota</taxon>
        <taxon>Fungi</taxon>
        <taxon>Dikarya</taxon>
        <taxon>Basidiomycota</taxon>
        <taxon>Agaricomycotina</taxon>
        <taxon>Agaricomycetes</taxon>
        <taxon>Polyporales</taxon>
        <taxon>Meripilaceae</taxon>
        <taxon>Meripilus</taxon>
    </lineage>
</organism>
<dbReference type="PANTHER" id="PTHR18444">
    <property type="entry name" value="UPF0538 FAMILY MEMBER"/>
    <property type="match status" value="1"/>
</dbReference>
<comment type="caution">
    <text evidence="2">The sequence shown here is derived from an EMBL/GenBank/DDBJ whole genome shotgun (WGS) entry which is preliminary data.</text>
</comment>
<name>A0AAD5UZ69_9APHY</name>
<sequence length="153" mass="17290">MSDAISDVLTNLARPKTSATLTLRIIKSFEFRTEKSLVLKDINLETTTAGQLKELARQGIDLLYSSTSILTIHTQPGWKPYRTVNLDTLKLYTKAHGAKTSNLIINLDHDDWILKDDSKILADLGFENETEVSFFNGELYEAFKANPQIKWEG</sequence>
<dbReference type="AlphaFoldDB" id="A0AAD5UZ69"/>